<feature type="transmembrane region" description="Helical" evidence="5">
    <location>
        <begin position="121"/>
        <end position="144"/>
    </location>
</feature>
<feature type="repeat" description="ANK" evidence="3">
    <location>
        <begin position="24"/>
        <end position="56"/>
    </location>
</feature>
<evidence type="ECO:0000256" key="4">
    <source>
        <dbReference type="SAM" id="MobiDB-lite"/>
    </source>
</evidence>
<dbReference type="PaxDb" id="2903-EOD38755"/>
<dbReference type="SUPFAM" id="SSF48403">
    <property type="entry name" value="Ankyrin repeat"/>
    <property type="match status" value="1"/>
</dbReference>
<dbReference type="RefSeq" id="XP_005791184.1">
    <property type="nucleotide sequence ID" value="XM_005791127.1"/>
</dbReference>
<dbReference type="AlphaFoldDB" id="A0A0D3KSM0"/>
<dbReference type="eggNOG" id="KOG4177">
    <property type="taxonomic scope" value="Eukaryota"/>
</dbReference>
<reference evidence="6" key="2">
    <citation type="submission" date="2024-10" db="UniProtKB">
        <authorList>
            <consortium name="EnsemblProtists"/>
        </authorList>
    </citation>
    <scope>IDENTIFICATION</scope>
</reference>
<sequence>MHGRRRVAQLLLSSGSWVDAGDRGGASALHHAAAGGHAGAALACLQAGAAVGATDGAGATPLHHAALAGSADVVRVLLAAGASASQGPGGATPREIALARGHAEVASILERAGGGGWGASLAARVLLAIGAGVVACACVGWASLRSAPRRSSRKGPQDAGTTRASRPRKIAVDRARKAE</sequence>
<dbReference type="GeneID" id="17284025"/>
<evidence type="ECO:0000256" key="3">
    <source>
        <dbReference type="PROSITE-ProRule" id="PRU00023"/>
    </source>
</evidence>
<dbReference type="InterPro" id="IPR036770">
    <property type="entry name" value="Ankyrin_rpt-contain_sf"/>
</dbReference>
<feature type="compositionally biased region" description="Basic and acidic residues" evidence="4">
    <location>
        <begin position="170"/>
        <end position="179"/>
    </location>
</feature>
<feature type="repeat" description="ANK" evidence="3">
    <location>
        <begin position="57"/>
        <end position="85"/>
    </location>
</feature>
<reference evidence="7" key="1">
    <citation type="journal article" date="2013" name="Nature">
        <title>Pan genome of the phytoplankton Emiliania underpins its global distribution.</title>
        <authorList>
            <person name="Read B.A."/>
            <person name="Kegel J."/>
            <person name="Klute M.J."/>
            <person name="Kuo A."/>
            <person name="Lefebvre S.C."/>
            <person name="Maumus F."/>
            <person name="Mayer C."/>
            <person name="Miller J."/>
            <person name="Monier A."/>
            <person name="Salamov A."/>
            <person name="Young J."/>
            <person name="Aguilar M."/>
            <person name="Claverie J.M."/>
            <person name="Frickenhaus S."/>
            <person name="Gonzalez K."/>
            <person name="Herman E.K."/>
            <person name="Lin Y.C."/>
            <person name="Napier J."/>
            <person name="Ogata H."/>
            <person name="Sarno A.F."/>
            <person name="Shmutz J."/>
            <person name="Schroeder D."/>
            <person name="de Vargas C."/>
            <person name="Verret F."/>
            <person name="von Dassow P."/>
            <person name="Valentin K."/>
            <person name="Van de Peer Y."/>
            <person name="Wheeler G."/>
            <person name="Dacks J.B."/>
            <person name="Delwiche C.F."/>
            <person name="Dyhrman S.T."/>
            <person name="Glockner G."/>
            <person name="John U."/>
            <person name="Richards T."/>
            <person name="Worden A.Z."/>
            <person name="Zhang X."/>
            <person name="Grigoriev I.V."/>
            <person name="Allen A.E."/>
            <person name="Bidle K."/>
            <person name="Borodovsky M."/>
            <person name="Bowler C."/>
            <person name="Brownlee C."/>
            <person name="Cock J.M."/>
            <person name="Elias M."/>
            <person name="Gladyshev V.N."/>
            <person name="Groth M."/>
            <person name="Guda C."/>
            <person name="Hadaegh A."/>
            <person name="Iglesias-Rodriguez M.D."/>
            <person name="Jenkins J."/>
            <person name="Jones B.M."/>
            <person name="Lawson T."/>
            <person name="Leese F."/>
            <person name="Lindquist E."/>
            <person name="Lobanov A."/>
            <person name="Lomsadze A."/>
            <person name="Malik S.B."/>
            <person name="Marsh M.E."/>
            <person name="Mackinder L."/>
            <person name="Mock T."/>
            <person name="Mueller-Roeber B."/>
            <person name="Pagarete A."/>
            <person name="Parker M."/>
            <person name="Probert I."/>
            <person name="Quesneville H."/>
            <person name="Raines C."/>
            <person name="Rensing S.A."/>
            <person name="Riano-Pachon D.M."/>
            <person name="Richier S."/>
            <person name="Rokitta S."/>
            <person name="Shiraiwa Y."/>
            <person name="Soanes D.M."/>
            <person name="van der Giezen M."/>
            <person name="Wahlund T.M."/>
            <person name="Williams B."/>
            <person name="Wilson W."/>
            <person name="Wolfe G."/>
            <person name="Wurch L.L."/>
        </authorList>
    </citation>
    <scope>NUCLEOTIDE SEQUENCE</scope>
</reference>
<protein>
    <submittedName>
        <fullName evidence="6">Uncharacterized protein</fullName>
    </submittedName>
</protein>
<organism evidence="6 7">
    <name type="scientific">Emiliania huxleyi (strain CCMP1516)</name>
    <dbReference type="NCBI Taxonomy" id="280463"/>
    <lineage>
        <taxon>Eukaryota</taxon>
        <taxon>Haptista</taxon>
        <taxon>Haptophyta</taxon>
        <taxon>Prymnesiophyceae</taxon>
        <taxon>Isochrysidales</taxon>
        <taxon>Noelaerhabdaceae</taxon>
        <taxon>Emiliania</taxon>
    </lineage>
</organism>
<dbReference type="InterPro" id="IPR002110">
    <property type="entry name" value="Ankyrin_rpt"/>
</dbReference>
<evidence type="ECO:0000313" key="7">
    <source>
        <dbReference type="Proteomes" id="UP000013827"/>
    </source>
</evidence>
<feature type="region of interest" description="Disordered" evidence="4">
    <location>
        <begin position="147"/>
        <end position="179"/>
    </location>
</feature>
<keyword evidence="5" id="KW-0812">Transmembrane</keyword>
<dbReference type="STRING" id="2903.R1FI66"/>
<dbReference type="PANTHER" id="PTHR24198:SF165">
    <property type="entry name" value="ANKYRIN REPEAT-CONTAINING PROTEIN-RELATED"/>
    <property type="match status" value="1"/>
</dbReference>
<dbReference type="Gene3D" id="1.25.40.20">
    <property type="entry name" value="Ankyrin repeat-containing domain"/>
    <property type="match status" value="1"/>
</dbReference>
<evidence type="ECO:0000256" key="5">
    <source>
        <dbReference type="SAM" id="Phobius"/>
    </source>
</evidence>
<accession>A0A0D3KSM0</accession>
<evidence type="ECO:0000256" key="1">
    <source>
        <dbReference type="ARBA" id="ARBA00022737"/>
    </source>
</evidence>
<keyword evidence="7" id="KW-1185">Reference proteome</keyword>
<keyword evidence="5" id="KW-0472">Membrane</keyword>
<dbReference type="SMART" id="SM00248">
    <property type="entry name" value="ANK"/>
    <property type="match status" value="3"/>
</dbReference>
<dbReference type="KEGG" id="ehx:EMIHUDRAFT_361574"/>
<evidence type="ECO:0000313" key="6">
    <source>
        <dbReference type="EnsemblProtists" id="EOD38755"/>
    </source>
</evidence>
<keyword evidence="1" id="KW-0677">Repeat</keyword>
<dbReference type="PANTHER" id="PTHR24198">
    <property type="entry name" value="ANKYRIN REPEAT AND PROTEIN KINASE DOMAIN-CONTAINING PROTEIN"/>
    <property type="match status" value="1"/>
</dbReference>
<name>A0A0D3KSM0_EMIH1</name>
<dbReference type="PROSITE" id="PS50088">
    <property type="entry name" value="ANK_REPEAT"/>
    <property type="match status" value="2"/>
</dbReference>
<dbReference type="HOGENOM" id="CLU_1506126_0_0_1"/>
<proteinExistence type="predicted"/>
<keyword evidence="5" id="KW-1133">Transmembrane helix</keyword>
<keyword evidence="2 3" id="KW-0040">ANK repeat</keyword>
<dbReference type="Proteomes" id="UP000013827">
    <property type="component" value="Unassembled WGS sequence"/>
</dbReference>
<evidence type="ECO:0000256" key="2">
    <source>
        <dbReference type="ARBA" id="ARBA00023043"/>
    </source>
</evidence>
<dbReference type="EnsemblProtists" id="EOD38755">
    <property type="protein sequence ID" value="EOD38755"/>
    <property type="gene ID" value="EMIHUDRAFT_361574"/>
</dbReference>
<dbReference type="GO" id="GO:0005737">
    <property type="term" value="C:cytoplasm"/>
    <property type="evidence" value="ECO:0007669"/>
    <property type="project" value="TreeGrafter"/>
</dbReference>
<dbReference type="PROSITE" id="PS50297">
    <property type="entry name" value="ANK_REP_REGION"/>
    <property type="match status" value="1"/>
</dbReference>
<dbReference type="Pfam" id="PF12796">
    <property type="entry name" value="Ank_2"/>
    <property type="match status" value="1"/>
</dbReference>